<name>A0A839SL72_9SPHI</name>
<evidence type="ECO:0000256" key="2">
    <source>
        <dbReference type="SAM" id="SignalP"/>
    </source>
</evidence>
<gene>
    <name evidence="3" type="ORF">FHS11_003637</name>
</gene>
<feature type="signal peptide" evidence="2">
    <location>
        <begin position="1"/>
        <end position="18"/>
    </location>
</feature>
<organism evidence="3 4">
    <name type="scientific">Mucilaginibacter gotjawali</name>
    <dbReference type="NCBI Taxonomy" id="1550579"/>
    <lineage>
        <taxon>Bacteria</taxon>
        <taxon>Pseudomonadati</taxon>
        <taxon>Bacteroidota</taxon>
        <taxon>Sphingobacteriia</taxon>
        <taxon>Sphingobacteriales</taxon>
        <taxon>Sphingobacteriaceae</taxon>
        <taxon>Mucilaginibacter</taxon>
    </lineage>
</organism>
<dbReference type="PROSITE" id="PS51257">
    <property type="entry name" value="PROKAR_LIPOPROTEIN"/>
    <property type="match status" value="1"/>
</dbReference>
<dbReference type="InterPro" id="IPR011990">
    <property type="entry name" value="TPR-like_helical_dom_sf"/>
</dbReference>
<comment type="caution">
    <text evidence="3">The sequence shown here is derived from an EMBL/GenBank/DDBJ whole genome shotgun (WGS) entry which is preliminary data.</text>
</comment>
<dbReference type="SMART" id="SM00028">
    <property type="entry name" value="TPR"/>
    <property type="match status" value="3"/>
</dbReference>
<evidence type="ECO:0000313" key="4">
    <source>
        <dbReference type="Proteomes" id="UP000539265"/>
    </source>
</evidence>
<keyword evidence="1" id="KW-0802">TPR repeat</keyword>
<proteinExistence type="predicted"/>
<reference evidence="3" key="1">
    <citation type="submission" date="2020-08" db="EMBL/GenBank/DDBJ databases">
        <title>Genomic Encyclopedia of Type Strains, Phase III (KMG-III): the genomes of soil and plant-associated and newly described type strains.</title>
        <authorList>
            <person name="Whitman W."/>
        </authorList>
    </citation>
    <scope>NUCLEOTIDE SEQUENCE [LARGE SCALE GENOMIC DNA]</scope>
    <source>
        <strain evidence="3">CECT 8628</strain>
    </source>
</reference>
<protein>
    <submittedName>
        <fullName evidence="3">Tetratricopeptide (TPR) repeat protein</fullName>
    </submittedName>
</protein>
<dbReference type="RefSeq" id="WP_157750460.1">
    <property type="nucleotide sequence ID" value="NZ_AP017313.1"/>
</dbReference>
<dbReference type="AlphaFoldDB" id="A0A839SL72"/>
<dbReference type="PROSITE" id="PS50005">
    <property type="entry name" value="TPR"/>
    <property type="match status" value="1"/>
</dbReference>
<accession>A0A839SL72</accession>
<dbReference type="Proteomes" id="UP000539265">
    <property type="component" value="Unassembled WGS sequence"/>
</dbReference>
<dbReference type="EMBL" id="JACHWX010000012">
    <property type="protein sequence ID" value="MBB3057207.1"/>
    <property type="molecule type" value="Genomic_DNA"/>
</dbReference>
<evidence type="ECO:0000256" key="1">
    <source>
        <dbReference type="PROSITE-ProRule" id="PRU00339"/>
    </source>
</evidence>
<feature type="repeat" description="TPR" evidence="1">
    <location>
        <begin position="71"/>
        <end position="104"/>
    </location>
</feature>
<keyword evidence="2" id="KW-0732">Signal</keyword>
<dbReference type="OrthoDB" id="9779074at2"/>
<evidence type="ECO:0000313" key="3">
    <source>
        <dbReference type="EMBL" id="MBB3057207.1"/>
    </source>
</evidence>
<feature type="chain" id="PRO_5032407024" evidence="2">
    <location>
        <begin position="19"/>
        <end position="207"/>
    </location>
</feature>
<dbReference type="Gene3D" id="1.25.40.10">
    <property type="entry name" value="Tetratricopeptide repeat domain"/>
    <property type="match status" value="1"/>
</dbReference>
<dbReference type="InterPro" id="IPR019734">
    <property type="entry name" value="TPR_rpt"/>
</dbReference>
<keyword evidence="4" id="KW-1185">Reference proteome</keyword>
<sequence>MKTTFALCLIYLTISICACNGQKMKIPSKACIELNNKGTEYMMNYPMNGKDGLLKAIDFFNQAIDCEPSFLLAYENLAHAYGRNQDYKKELSAYNKALTLSNNDPSIITEKAEVFEKMSMLDSAKRDYQFARQSFGDSLSNHPDDANLVSGFVLVIALTEGKDAAIKELNAQLKMHRSLSSKLSYEYAFYKDFDRHAYIYGLTVETK</sequence>
<dbReference type="SUPFAM" id="SSF48452">
    <property type="entry name" value="TPR-like"/>
    <property type="match status" value="1"/>
</dbReference>